<keyword evidence="7" id="KW-0460">Magnesium</keyword>
<keyword evidence="5" id="KW-0548">Nucleotidyltransferase</keyword>
<evidence type="ECO:0000256" key="2">
    <source>
        <dbReference type="ARBA" id="ARBA00010480"/>
    </source>
</evidence>
<evidence type="ECO:0000259" key="9">
    <source>
        <dbReference type="Pfam" id="PF00483"/>
    </source>
</evidence>
<evidence type="ECO:0000256" key="8">
    <source>
        <dbReference type="ARBA" id="ARBA00049336"/>
    </source>
</evidence>
<evidence type="ECO:0000256" key="1">
    <source>
        <dbReference type="ARBA" id="ARBA00001946"/>
    </source>
</evidence>
<evidence type="ECO:0000256" key="6">
    <source>
        <dbReference type="ARBA" id="ARBA00022723"/>
    </source>
</evidence>
<name>A0A0F9U6X6_9ZZZZ</name>
<dbReference type="FunFam" id="3.90.550.10:FF:000023">
    <property type="entry name" value="Glucose-1-phosphate thymidylyltransferase"/>
    <property type="match status" value="1"/>
</dbReference>
<dbReference type="AlphaFoldDB" id="A0A0F9U6X6"/>
<gene>
    <name evidence="10" type="ORF">LCGC14_0566280</name>
</gene>
<dbReference type="Pfam" id="PF00483">
    <property type="entry name" value="NTP_transferase"/>
    <property type="match status" value="1"/>
</dbReference>
<dbReference type="GO" id="GO:0008879">
    <property type="term" value="F:glucose-1-phosphate thymidylyltransferase activity"/>
    <property type="evidence" value="ECO:0007669"/>
    <property type="project" value="UniProtKB-EC"/>
</dbReference>
<dbReference type="InterPro" id="IPR005835">
    <property type="entry name" value="NTP_transferase_dom"/>
</dbReference>
<dbReference type="EMBL" id="LAZR01000822">
    <property type="protein sequence ID" value="KKN57046.1"/>
    <property type="molecule type" value="Genomic_DNA"/>
</dbReference>
<comment type="caution">
    <text evidence="10">The sequence shown here is derived from an EMBL/GenBank/DDBJ whole genome shotgun (WGS) entry which is preliminary data.</text>
</comment>
<accession>A0A0F9U6X6</accession>
<dbReference type="GO" id="GO:0046872">
    <property type="term" value="F:metal ion binding"/>
    <property type="evidence" value="ECO:0007669"/>
    <property type="project" value="UniProtKB-KW"/>
</dbReference>
<reference evidence="10" key="1">
    <citation type="journal article" date="2015" name="Nature">
        <title>Complex archaea that bridge the gap between prokaryotes and eukaryotes.</title>
        <authorList>
            <person name="Spang A."/>
            <person name="Saw J.H."/>
            <person name="Jorgensen S.L."/>
            <person name="Zaremba-Niedzwiedzka K."/>
            <person name="Martijn J."/>
            <person name="Lind A.E."/>
            <person name="van Eijk R."/>
            <person name="Schleper C."/>
            <person name="Guy L."/>
            <person name="Ettema T.J."/>
        </authorList>
    </citation>
    <scope>NUCLEOTIDE SEQUENCE</scope>
</reference>
<comment type="catalytic activity">
    <reaction evidence="8">
        <text>dTTP + alpha-D-glucose 1-phosphate + H(+) = dTDP-alpha-D-glucose + diphosphate</text>
        <dbReference type="Rhea" id="RHEA:15225"/>
        <dbReference type="ChEBI" id="CHEBI:15378"/>
        <dbReference type="ChEBI" id="CHEBI:33019"/>
        <dbReference type="ChEBI" id="CHEBI:37568"/>
        <dbReference type="ChEBI" id="CHEBI:57477"/>
        <dbReference type="ChEBI" id="CHEBI:58601"/>
        <dbReference type="EC" id="2.7.7.24"/>
    </reaction>
</comment>
<dbReference type="CDD" id="cd02538">
    <property type="entry name" value="G1P_TT_short"/>
    <property type="match status" value="1"/>
</dbReference>
<evidence type="ECO:0000313" key="10">
    <source>
        <dbReference type="EMBL" id="KKN57046.1"/>
    </source>
</evidence>
<evidence type="ECO:0000256" key="5">
    <source>
        <dbReference type="ARBA" id="ARBA00022695"/>
    </source>
</evidence>
<keyword evidence="6" id="KW-0479">Metal-binding</keyword>
<protein>
    <recommendedName>
        <fullName evidence="3">glucose-1-phosphate thymidylyltransferase</fullName>
        <ecNumber evidence="3">2.7.7.24</ecNumber>
    </recommendedName>
</protein>
<sequence>MKGIILAGGSGSRLYPITQSISKHLIPIYDKPMIYYPLSVLMLAGIREILIISTPEHINLYKKLLGDGSRVGLKISYKIQTEPRGLPDAFIVGKKFIAGEKVALILGDNVFFGQGFTPVLNEAFSLKEGALIFGYYVNNPEAFGIVEFDENWQVISLEEKPNHPKSNYAIPGLYFCDEEVVEIALRLEPSQRGELEITDLLNEYLRREKLRVQLLGRGFAWLDTGTYDGLLEASNFIGTIQKRQGLYIACIEEIAYNKGYITRQDVQKIADTISNTDYGKYLNMISCKEQKQK</sequence>
<dbReference type="PANTHER" id="PTHR43532">
    <property type="entry name" value="GLUCOSE-1-PHOSPHATE THYMIDYLYLTRANSFERASE"/>
    <property type="match status" value="1"/>
</dbReference>
<keyword evidence="4" id="KW-0808">Transferase</keyword>
<evidence type="ECO:0000256" key="4">
    <source>
        <dbReference type="ARBA" id="ARBA00022679"/>
    </source>
</evidence>
<dbReference type="NCBIfam" id="TIGR01207">
    <property type="entry name" value="rmlA"/>
    <property type="match status" value="1"/>
</dbReference>
<proteinExistence type="inferred from homology"/>
<evidence type="ECO:0000256" key="7">
    <source>
        <dbReference type="ARBA" id="ARBA00022842"/>
    </source>
</evidence>
<comment type="cofactor">
    <cofactor evidence="1">
        <name>Mg(2+)</name>
        <dbReference type="ChEBI" id="CHEBI:18420"/>
    </cofactor>
</comment>
<dbReference type="Gene3D" id="3.90.550.10">
    <property type="entry name" value="Spore Coat Polysaccharide Biosynthesis Protein SpsA, Chain A"/>
    <property type="match status" value="1"/>
</dbReference>
<dbReference type="InterPro" id="IPR005907">
    <property type="entry name" value="G1P_thy_trans_s"/>
</dbReference>
<dbReference type="PANTHER" id="PTHR43532:SF1">
    <property type="entry name" value="GLUCOSE-1-PHOSPHATE THYMIDYLYLTRANSFERASE 1"/>
    <property type="match status" value="1"/>
</dbReference>
<feature type="domain" description="Nucleotidyl transferase" evidence="9">
    <location>
        <begin position="2"/>
        <end position="237"/>
    </location>
</feature>
<comment type="similarity">
    <text evidence="2">Belongs to the glucose-1-phosphate thymidylyltransferase family.</text>
</comment>
<evidence type="ECO:0000256" key="3">
    <source>
        <dbReference type="ARBA" id="ARBA00012461"/>
    </source>
</evidence>
<dbReference type="InterPro" id="IPR029044">
    <property type="entry name" value="Nucleotide-diphossugar_trans"/>
</dbReference>
<organism evidence="10">
    <name type="scientific">marine sediment metagenome</name>
    <dbReference type="NCBI Taxonomy" id="412755"/>
    <lineage>
        <taxon>unclassified sequences</taxon>
        <taxon>metagenomes</taxon>
        <taxon>ecological metagenomes</taxon>
    </lineage>
</organism>
<dbReference type="EC" id="2.7.7.24" evidence="3"/>
<dbReference type="SUPFAM" id="SSF53448">
    <property type="entry name" value="Nucleotide-diphospho-sugar transferases"/>
    <property type="match status" value="1"/>
</dbReference>